<dbReference type="PANTHER" id="PTHR45011:SF1">
    <property type="entry name" value="DAP3-BINDING CELL DEATH ENHANCER 1"/>
    <property type="match status" value="1"/>
</dbReference>
<dbReference type="PROSITE" id="PS51724">
    <property type="entry name" value="SPOR"/>
    <property type="match status" value="1"/>
</dbReference>
<dbReference type="Pfam" id="PF05036">
    <property type="entry name" value="SPOR"/>
    <property type="match status" value="1"/>
</dbReference>
<dbReference type="PANTHER" id="PTHR45011">
    <property type="entry name" value="DAP3-BINDING CELL DEATH ENHANCER 1"/>
    <property type="match status" value="1"/>
</dbReference>
<dbReference type="SUPFAM" id="SSF110997">
    <property type="entry name" value="Sporulation related repeat"/>
    <property type="match status" value="1"/>
</dbReference>
<dbReference type="STRING" id="634430.SAMN04488241_102295"/>
<name>A0A1I5QUK4_9SPHN</name>
<dbReference type="Pfam" id="PF08238">
    <property type="entry name" value="Sel1"/>
    <property type="match status" value="2"/>
</dbReference>
<evidence type="ECO:0000259" key="3">
    <source>
        <dbReference type="PROSITE" id="PS51724"/>
    </source>
</evidence>
<feature type="compositionally biased region" description="Low complexity" evidence="1">
    <location>
        <begin position="196"/>
        <end position="212"/>
    </location>
</feature>
<dbReference type="InterPro" id="IPR036680">
    <property type="entry name" value="SPOR-like_sf"/>
</dbReference>
<keyword evidence="5" id="KW-1185">Reference proteome</keyword>
<evidence type="ECO:0000256" key="1">
    <source>
        <dbReference type="SAM" id="MobiDB-lite"/>
    </source>
</evidence>
<dbReference type="InterPro" id="IPR052748">
    <property type="entry name" value="ISR_Activator"/>
</dbReference>
<feature type="domain" description="SPOR" evidence="3">
    <location>
        <begin position="235"/>
        <end position="307"/>
    </location>
</feature>
<feature type="signal peptide" evidence="2">
    <location>
        <begin position="1"/>
        <end position="18"/>
    </location>
</feature>
<dbReference type="SUPFAM" id="SSF81901">
    <property type="entry name" value="HCP-like"/>
    <property type="match status" value="1"/>
</dbReference>
<keyword evidence="2" id="KW-0732">Signal</keyword>
<dbReference type="EMBL" id="FOXP01000002">
    <property type="protein sequence ID" value="SFP49903.1"/>
    <property type="molecule type" value="Genomic_DNA"/>
</dbReference>
<feature type="region of interest" description="Disordered" evidence="1">
    <location>
        <begin position="196"/>
        <end position="242"/>
    </location>
</feature>
<feature type="chain" id="PRO_5011499287" evidence="2">
    <location>
        <begin position="19"/>
        <end position="307"/>
    </location>
</feature>
<proteinExistence type="predicted"/>
<dbReference type="Gene3D" id="3.30.70.1070">
    <property type="entry name" value="Sporulation related repeat"/>
    <property type="match status" value="1"/>
</dbReference>
<gene>
    <name evidence="4" type="ORF">SAMN04488241_102295</name>
</gene>
<dbReference type="Proteomes" id="UP000199586">
    <property type="component" value="Unassembled WGS sequence"/>
</dbReference>
<evidence type="ECO:0000256" key="2">
    <source>
        <dbReference type="SAM" id="SignalP"/>
    </source>
</evidence>
<dbReference type="AlphaFoldDB" id="A0A1I5QUK4"/>
<sequence length="307" mass="32247">MKGSLALAMLVATPPAAADVKAGLDAWNHGEWARAIAEWRPLAIQGDADAQFNLAQAYKFGRGVPVDLNQALAWFKRAADQGHRQAEDSYGIALFQSNRKPEAFPYLDRSARRGEPRAQLLLATMLFNGDGAAIDYPRAYALMTRASLAKMPSAAQSLSQMEAFLTPADRERGLQLVETYPALAGTAAKVAAAPTSAPAPPLAARQPAAPRQAAPPRPAPSPRAVQARPAPPRASTASGPWRVQLGAFRDRANADALWKKVGARVGGEPAYVAGGGVTRLQATGFPDRAAARRACAAAGVSCVVIAP</sequence>
<accession>A0A1I5QUK4</accession>
<dbReference type="InterPro" id="IPR007730">
    <property type="entry name" value="SPOR-like_dom"/>
</dbReference>
<reference evidence="4 5" key="1">
    <citation type="submission" date="2016-10" db="EMBL/GenBank/DDBJ databases">
        <authorList>
            <person name="de Groot N.N."/>
        </authorList>
    </citation>
    <scope>NUCLEOTIDE SEQUENCE [LARGE SCALE GENOMIC DNA]</scope>
    <source>
        <strain evidence="4 5">CGMCC 1.9113</strain>
    </source>
</reference>
<protein>
    <submittedName>
        <fullName evidence="4">Sel1 repeat-containing protein</fullName>
    </submittedName>
</protein>
<dbReference type="InterPro" id="IPR006597">
    <property type="entry name" value="Sel1-like"/>
</dbReference>
<dbReference type="SMART" id="SM00671">
    <property type="entry name" value="SEL1"/>
    <property type="match status" value="2"/>
</dbReference>
<evidence type="ECO:0000313" key="4">
    <source>
        <dbReference type="EMBL" id="SFP49903.1"/>
    </source>
</evidence>
<organism evidence="4 5">
    <name type="scientific">Sphingomonas rubra</name>
    <dbReference type="NCBI Taxonomy" id="634430"/>
    <lineage>
        <taxon>Bacteria</taxon>
        <taxon>Pseudomonadati</taxon>
        <taxon>Pseudomonadota</taxon>
        <taxon>Alphaproteobacteria</taxon>
        <taxon>Sphingomonadales</taxon>
        <taxon>Sphingomonadaceae</taxon>
        <taxon>Sphingomonas</taxon>
    </lineage>
</organism>
<dbReference type="InterPro" id="IPR011990">
    <property type="entry name" value="TPR-like_helical_dom_sf"/>
</dbReference>
<evidence type="ECO:0000313" key="5">
    <source>
        <dbReference type="Proteomes" id="UP000199586"/>
    </source>
</evidence>
<dbReference type="Gene3D" id="1.25.40.10">
    <property type="entry name" value="Tetratricopeptide repeat domain"/>
    <property type="match status" value="1"/>
</dbReference>
<dbReference type="GO" id="GO:0042834">
    <property type="term" value="F:peptidoglycan binding"/>
    <property type="evidence" value="ECO:0007669"/>
    <property type="project" value="InterPro"/>
</dbReference>